<evidence type="ECO:0000256" key="1">
    <source>
        <dbReference type="ARBA" id="ARBA00022630"/>
    </source>
</evidence>
<dbReference type="CDD" id="cd00038">
    <property type="entry name" value="CAP_ED"/>
    <property type="match status" value="1"/>
</dbReference>
<organism evidence="5 6">
    <name type="scientific">Pseudonocardia hydrocarbonoxydans</name>
    <dbReference type="NCBI Taxonomy" id="76726"/>
    <lineage>
        <taxon>Bacteria</taxon>
        <taxon>Bacillati</taxon>
        <taxon>Actinomycetota</taxon>
        <taxon>Actinomycetes</taxon>
        <taxon>Pseudonocardiales</taxon>
        <taxon>Pseudonocardiaceae</taxon>
        <taxon>Pseudonocardia</taxon>
    </lineage>
</organism>
<dbReference type="RefSeq" id="WP_141278470.1">
    <property type="nucleotide sequence ID" value="NZ_BAAARZ010000004.1"/>
</dbReference>
<comment type="catalytic activity">
    <reaction evidence="3">
        <text>[thioredoxin]-dithiol + NADP(+) = [thioredoxin]-disulfide + NADPH + H(+)</text>
        <dbReference type="Rhea" id="RHEA:20345"/>
        <dbReference type="Rhea" id="RHEA-COMP:10698"/>
        <dbReference type="Rhea" id="RHEA-COMP:10700"/>
        <dbReference type="ChEBI" id="CHEBI:15378"/>
        <dbReference type="ChEBI" id="CHEBI:29950"/>
        <dbReference type="ChEBI" id="CHEBI:50058"/>
        <dbReference type="ChEBI" id="CHEBI:57783"/>
        <dbReference type="ChEBI" id="CHEBI:58349"/>
        <dbReference type="EC" id="1.8.1.9"/>
    </reaction>
</comment>
<dbReference type="PRINTS" id="PR00368">
    <property type="entry name" value="FADPNR"/>
</dbReference>
<evidence type="ECO:0000256" key="2">
    <source>
        <dbReference type="ARBA" id="ARBA00023002"/>
    </source>
</evidence>
<dbReference type="PRINTS" id="PR00469">
    <property type="entry name" value="PNDRDTASEII"/>
</dbReference>
<dbReference type="Proteomes" id="UP000320338">
    <property type="component" value="Unassembled WGS sequence"/>
</dbReference>
<dbReference type="AlphaFoldDB" id="A0A4Y3WPF4"/>
<dbReference type="EMBL" id="BJNG01000016">
    <property type="protein sequence ID" value="GEC19940.1"/>
    <property type="molecule type" value="Genomic_DNA"/>
</dbReference>
<dbReference type="Pfam" id="PF00027">
    <property type="entry name" value="cNMP_binding"/>
    <property type="match status" value="1"/>
</dbReference>
<dbReference type="SMART" id="SM00100">
    <property type="entry name" value="cNMP"/>
    <property type="match status" value="1"/>
</dbReference>
<dbReference type="PROSITE" id="PS50042">
    <property type="entry name" value="CNMP_BINDING_3"/>
    <property type="match status" value="1"/>
</dbReference>
<dbReference type="SUPFAM" id="SSF51206">
    <property type="entry name" value="cAMP-binding domain-like"/>
    <property type="match status" value="1"/>
</dbReference>
<keyword evidence="6" id="KW-1185">Reference proteome</keyword>
<keyword evidence="2" id="KW-0560">Oxidoreductase</keyword>
<proteinExistence type="predicted"/>
<dbReference type="SUPFAM" id="SSF51905">
    <property type="entry name" value="FAD/NAD(P)-binding domain"/>
    <property type="match status" value="1"/>
</dbReference>
<evidence type="ECO:0000256" key="3">
    <source>
        <dbReference type="ARBA" id="ARBA00048132"/>
    </source>
</evidence>
<dbReference type="Gene3D" id="2.60.120.10">
    <property type="entry name" value="Jelly Rolls"/>
    <property type="match status" value="1"/>
</dbReference>
<evidence type="ECO:0000313" key="6">
    <source>
        <dbReference type="Proteomes" id="UP000320338"/>
    </source>
</evidence>
<feature type="domain" description="Cyclic nucleotide-binding" evidence="4">
    <location>
        <begin position="30"/>
        <end position="150"/>
    </location>
</feature>
<dbReference type="InterPro" id="IPR018490">
    <property type="entry name" value="cNMP-bd_dom_sf"/>
</dbReference>
<dbReference type="InterPro" id="IPR014710">
    <property type="entry name" value="RmlC-like_jellyroll"/>
</dbReference>
<gene>
    <name evidence="5" type="primary">trxB_1</name>
    <name evidence="5" type="ORF">PHY01_22230</name>
</gene>
<dbReference type="Gene3D" id="3.50.50.60">
    <property type="entry name" value="FAD/NAD(P)-binding domain"/>
    <property type="match status" value="2"/>
</dbReference>
<comment type="caution">
    <text evidence="5">The sequence shown here is derived from an EMBL/GenBank/DDBJ whole genome shotgun (WGS) entry which is preliminary data.</text>
</comment>
<dbReference type="InterPro" id="IPR050097">
    <property type="entry name" value="Ferredoxin-NADP_redctase_2"/>
</dbReference>
<protein>
    <submittedName>
        <fullName evidence="5">Thioredoxin reductase</fullName>
    </submittedName>
</protein>
<dbReference type="OrthoDB" id="109585at2"/>
<name>A0A4Y3WPF4_9PSEU</name>
<evidence type="ECO:0000259" key="4">
    <source>
        <dbReference type="PROSITE" id="PS50042"/>
    </source>
</evidence>
<evidence type="ECO:0000313" key="5">
    <source>
        <dbReference type="EMBL" id="GEC19940.1"/>
    </source>
</evidence>
<reference evidence="5 6" key="1">
    <citation type="submission" date="2019-06" db="EMBL/GenBank/DDBJ databases">
        <title>Whole genome shotgun sequence of Pseudonocardia hydrocarbonoxydans NBRC 14498.</title>
        <authorList>
            <person name="Hosoyama A."/>
            <person name="Uohara A."/>
            <person name="Ohji S."/>
            <person name="Ichikawa N."/>
        </authorList>
    </citation>
    <scope>NUCLEOTIDE SEQUENCE [LARGE SCALE GENOMIC DNA]</scope>
    <source>
        <strain evidence="5 6">NBRC 14498</strain>
    </source>
</reference>
<dbReference type="Pfam" id="PF07992">
    <property type="entry name" value="Pyr_redox_2"/>
    <property type="match status" value="1"/>
</dbReference>
<dbReference type="GO" id="GO:0004791">
    <property type="term" value="F:thioredoxin-disulfide reductase (NADPH) activity"/>
    <property type="evidence" value="ECO:0007669"/>
    <property type="project" value="UniProtKB-EC"/>
</dbReference>
<dbReference type="InterPro" id="IPR000595">
    <property type="entry name" value="cNMP-bd_dom"/>
</dbReference>
<dbReference type="PANTHER" id="PTHR48105">
    <property type="entry name" value="THIOREDOXIN REDUCTASE 1-RELATED-RELATED"/>
    <property type="match status" value="1"/>
</dbReference>
<sequence>MTRGADVGLPDVEDLLATVPQGETPDLSGAYPRLDDDRIRMLSGQGSRRPTARGDVLIVEGRPDEAFVVVLSGRVAIVKEFGTPEQQVVRVHGPGRFLGELGLLTGQVAFFTAIVAEPGEVLEVPLDRLRACLMRDAALGDQIMRAFLTRRTLAIGEGHGFRIVGSRFSAGTRALREFAARNRLPHRFVDLEADADAESLLQAVGITPAETPVVVWRDTVLRNPDPAALAALIGQRPARTPSRLHDMVVIGAGPAGLAAAVYGASEGLLTQVLDSVATGGQAATTSRIENYLGFPAGISGTELAERAVVQALKFGATTCAPAEAVALDTSGLQHVVRVRGGDTLVTRSLVIATGCHYRRLPVPRLEEFEPTSIHYAATQIEAQLCVNDPVVVVGGGNSAGQAALFLADHARKVRMVVREHGLEEFMSRYLADRILRDPRIEVHLHTEVCELVGDGGQLEAVVVRDRDDGSRCTLPARELMVFIGADPCTGWLAGTVALDSGAYVRTGRAAGSDDGDRTARRTPALLETSIPGVFAAGDVRSGSTKRVASAVGEGAMAVRLVHEHLAHVR</sequence>
<accession>A0A4Y3WPF4</accession>
<dbReference type="InterPro" id="IPR036188">
    <property type="entry name" value="FAD/NAD-bd_sf"/>
</dbReference>
<dbReference type="InterPro" id="IPR023753">
    <property type="entry name" value="FAD/NAD-binding_dom"/>
</dbReference>
<keyword evidence="1" id="KW-0285">Flavoprotein</keyword>